<feature type="non-terminal residue" evidence="1">
    <location>
        <position position="1"/>
    </location>
</feature>
<dbReference type="EMBL" id="HACG01000077">
    <property type="protein sequence ID" value="CEK46942.1"/>
    <property type="molecule type" value="Transcribed_RNA"/>
</dbReference>
<gene>
    <name evidence="1" type="primary">ORF180</name>
</gene>
<evidence type="ECO:0000313" key="1">
    <source>
        <dbReference type="EMBL" id="CEK46942.1"/>
    </source>
</evidence>
<feature type="non-terminal residue" evidence="1">
    <location>
        <position position="69"/>
    </location>
</feature>
<sequence>QMLRDMYLKMDNLTSYTKYEIADMRAHVIQQVNRIQNWTHAVDKRVFQIQIDKMDEELLQMKFSAGSSK</sequence>
<name>A0A0B6XSJ5_9EUPU</name>
<protein>
    <submittedName>
        <fullName evidence="1">Uncharacterized protein</fullName>
    </submittedName>
</protein>
<organism evidence="1">
    <name type="scientific">Arion vulgaris</name>
    <dbReference type="NCBI Taxonomy" id="1028688"/>
    <lineage>
        <taxon>Eukaryota</taxon>
        <taxon>Metazoa</taxon>
        <taxon>Spiralia</taxon>
        <taxon>Lophotrochozoa</taxon>
        <taxon>Mollusca</taxon>
        <taxon>Gastropoda</taxon>
        <taxon>Heterobranchia</taxon>
        <taxon>Euthyneura</taxon>
        <taxon>Panpulmonata</taxon>
        <taxon>Eupulmonata</taxon>
        <taxon>Stylommatophora</taxon>
        <taxon>Helicina</taxon>
        <taxon>Arionoidea</taxon>
        <taxon>Arionidae</taxon>
        <taxon>Arion</taxon>
    </lineage>
</organism>
<accession>A0A0B6XSJ5</accession>
<reference evidence="1" key="1">
    <citation type="submission" date="2014-12" db="EMBL/GenBank/DDBJ databases">
        <title>Insight into the proteome of Arion vulgaris.</title>
        <authorList>
            <person name="Aradska J."/>
            <person name="Bulat T."/>
            <person name="Smidak R."/>
            <person name="Sarate P."/>
            <person name="Gangsoo J."/>
            <person name="Sialana F."/>
            <person name="Bilban M."/>
            <person name="Lubec G."/>
        </authorList>
    </citation>
    <scope>NUCLEOTIDE SEQUENCE</scope>
    <source>
        <tissue evidence="1">Skin</tissue>
    </source>
</reference>
<dbReference type="AlphaFoldDB" id="A0A0B6XSJ5"/>
<proteinExistence type="predicted"/>